<dbReference type="InterPro" id="IPR000297">
    <property type="entry name" value="PPIase_PpiC"/>
</dbReference>
<keyword evidence="6 13" id="KW-0472">Membrane</keyword>
<dbReference type="InterPro" id="IPR023058">
    <property type="entry name" value="PPIase_PpiC_CS"/>
</dbReference>
<reference evidence="15 16" key="1">
    <citation type="submission" date="2024-02" db="EMBL/GenBank/DDBJ databases">
        <title>New thermophilic sulfur-oxidizing bacteria from a hot springs of the Uzon caldera (Kamchatka, Russia).</title>
        <authorList>
            <person name="Dukat A.M."/>
            <person name="Elcheninov A.G."/>
            <person name="Frolov E.N."/>
        </authorList>
    </citation>
    <scope>NUCLEOTIDE SEQUENCE [LARGE SCALE GENOMIC DNA]</scope>
    <source>
        <strain evidence="15 16">AK1</strain>
    </source>
</reference>
<sequence>MLSDTIHERMKGWFARILLGLIIISFALFGVDAYFRGTGGAQWVAEVDGQKISAVEFDDLLKREQARLRELGERDHARLESTELRQRVLEELIRSRVLFEAARSRGYDIPEETLLAQLATEPAFQEEGRFSERRLNAFLAQRGWSRSQFLQLLRQEALANQMLGVAVASAIVPQVAAEQLAQALAESREVSRAVMSADALMGQVHVDDAAIEAYYQTHPELGRMPEQIRAAYVVFSPDTLLSGIEINEAQLRDYFQRHSTEFGEPEKRHAAHILIRLGPGASAEEIAAAQKQATDILAQAKAAPERFGELAKRYSQDPASAALGGDLGVITPGSLFPEVERVLFGMKPGEVAGPVRSPAGLHILWLKSVEPPRARSFEEVRERVAEAARREAAQRRFNEEAEKFGDLVYAQFGSLEPAATQYGLKIQTTDWITREGKAPPPFDNERLHAALFAEEAIKERRNTEAIEVAPNTLVAARVLEHKPAGQRPLAEVRAEISRILAREQAVKRAREQGQALLERLRKGEAVASLKFDAPRFVDRRAPAGLDAEALRTVFTAPVETLPSYMGQETADGYVIYRISRVSRAEDRLKAAQQIAPALLKRAQASLLTQAYVDSLRQQAKVTVRKGVLDKSER</sequence>
<comment type="similarity">
    <text evidence="9">Belongs to the PpiD chaperone family.</text>
</comment>
<proteinExistence type="inferred from homology"/>
<dbReference type="PANTHER" id="PTHR47529:SF1">
    <property type="entry name" value="PERIPLASMIC CHAPERONE PPID"/>
    <property type="match status" value="1"/>
</dbReference>
<dbReference type="SUPFAM" id="SSF54534">
    <property type="entry name" value="FKBP-like"/>
    <property type="match status" value="1"/>
</dbReference>
<dbReference type="InterPro" id="IPR046357">
    <property type="entry name" value="PPIase_dom_sf"/>
</dbReference>
<evidence type="ECO:0000256" key="8">
    <source>
        <dbReference type="ARBA" id="ARBA00023235"/>
    </source>
</evidence>
<keyword evidence="12" id="KW-0697">Rotamase</keyword>
<evidence type="ECO:0000256" key="13">
    <source>
        <dbReference type="SAM" id="Phobius"/>
    </source>
</evidence>
<evidence type="ECO:0000256" key="10">
    <source>
        <dbReference type="ARBA" id="ARBA00040743"/>
    </source>
</evidence>
<dbReference type="Pfam" id="PF00639">
    <property type="entry name" value="Rotamase"/>
    <property type="match status" value="1"/>
</dbReference>
<dbReference type="SUPFAM" id="SSF109998">
    <property type="entry name" value="Triger factor/SurA peptide-binding domain-like"/>
    <property type="match status" value="1"/>
</dbReference>
<evidence type="ECO:0000256" key="6">
    <source>
        <dbReference type="ARBA" id="ARBA00023136"/>
    </source>
</evidence>
<evidence type="ECO:0000256" key="12">
    <source>
        <dbReference type="PROSITE-ProRule" id="PRU00278"/>
    </source>
</evidence>
<protein>
    <recommendedName>
        <fullName evidence="10">Periplasmic chaperone PpiD</fullName>
    </recommendedName>
    <alternativeName>
        <fullName evidence="11">Periplasmic folding chaperone</fullName>
    </alternativeName>
</protein>
<dbReference type="InterPro" id="IPR027304">
    <property type="entry name" value="Trigger_fact/SurA_dom_sf"/>
</dbReference>
<evidence type="ECO:0000313" key="15">
    <source>
        <dbReference type="EMBL" id="MEO1765997.1"/>
    </source>
</evidence>
<evidence type="ECO:0000256" key="5">
    <source>
        <dbReference type="ARBA" id="ARBA00022989"/>
    </source>
</evidence>
<evidence type="ECO:0000259" key="14">
    <source>
        <dbReference type="PROSITE" id="PS50198"/>
    </source>
</evidence>
<evidence type="ECO:0000256" key="3">
    <source>
        <dbReference type="ARBA" id="ARBA00022519"/>
    </source>
</evidence>
<keyword evidence="16" id="KW-1185">Reference proteome</keyword>
<dbReference type="PROSITE" id="PS01096">
    <property type="entry name" value="PPIC_PPIASE_1"/>
    <property type="match status" value="1"/>
</dbReference>
<evidence type="ECO:0000313" key="16">
    <source>
        <dbReference type="Proteomes" id="UP001482231"/>
    </source>
</evidence>
<feature type="transmembrane region" description="Helical" evidence="13">
    <location>
        <begin position="12"/>
        <end position="31"/>
    </location>
</feature>
<keyword evidence="3" id="KW-0997">Cell inner membrane</keyword>
<dbReference type="PANTHER" id="PTHR47529">
    <property type="entry name" value="PEPTIDYL-PROLYL CIS-TRANS ISOMERASE D"/>
    <property type="match status" value="1"/>
</dbReference>
<comment type="caution">
    <text evidence="15">The sequence shown here is derived from an EMBL/GenBank/DDBJ whole genome shotgun (WGS) entry which is preliminary data.</text>
</comment>
<keyword evidence="2" id="KW-1003">Cell membrane</keyword>
<evidence type="ECO:0000256" key="1">
    <source>
        <dbReference type="ARBA" id="ARBA00004382"/>
    </source>
</evidence>
<dbReference type="RefSeq" id="WP_347306637.1">
    <property type="nucleotide sequence ID" value="NZ_JBAJEX010000001.1"/>
</dbReference>
<accession>A0ABV0EF57</accession>
<dbReference type="EMBL" id="JBAJEX010000001">
    <property type="protein sequence ID" value="MEO1765997.1"/>
    <property type="molecule type" value="Genomic_DNA"/>
</dbReference>
<name>A0ABV0EF57_9BURK</name>
<comment type="subcellular location">
    <subcellularLocation>
        <location evidence="1">Cell inner membrane</location>
        <topology evidence="1">Single-pass type II membrane protein</topology>
        <orientation evidence="1">Periplasmic side</orientation>
    </subcellularLocation>
</comment>
<evidence type="ECO:0000256" key="4">
    <source>
        <dbReference type="ARBA" id="ARBA00022692"/>
    </source>
</evidence>
<evidence type="ECO:0000256" key="9">
    <source>
        <dbReference type="ARBA" id="ARBA00038408"/>
    </source>
</evidence>
<evidence type="ECO:0000256" key="11">
    <source>
        <dbReference type="ARBA" id="ARBA00042775"/>
    </source>
</evidence>
<dbReference type="Gene3D" id="1.10.4030.10">
    <property type="entry name" value="Porin chaperone SurA, peptide-binding domain"/>
    <property type="match status" value="1"/>
</dbReference>
<evidence type="ECO:0000256" key="7">
    <source>
        <dbReference type="ARBA" id="ARBA00023186"/>
    </source>
</evidence>
<dbReference type="Gene3D" id="3.10.50.40">
    <property type="match status" value="1"/>
</dbReference>
<keyword evidence="8 12" id="KW-0413">Isomerase</keyword>
<evidence type="ECO:0000256" key="2">
    <source>
        <dbReference type="ARBA" id="ARBA00022475"/>
    </source>
</evidence>
<gene>
    <name evidence="15" type="ORF">V6E02_02040</name>
</gene>
<dbReference type="PROSITE" id="PS50198">
    <property type="entry name" value="PPIC_PPIASE_2"/>
    <property type="match status" value="1"/>
</dbReference>
<organism evidence="15 16">
    <name type="scientific">Thiobacter aerophilum</name>
    <dbReference type="NCBI Taxonomy" id="3121275"/>
    <lineage>
        <taxon>Bacteria</taxon>
        <taxon>Pseudomonadati</taxon>
        <taxon>Pseudomonadota</taxon>
        <taxon>Betaproteobacteria</taxon>
        <taxon>Burkholderiales</taxon>
        <taxon>Thiobacteraceae</taxon>
        <taxon>Thiobacter</taxon>
    </lineage>
</organism>
<keyword evidence="5 13" id="KW-1133">Transmembrane helix</keyword>
<keyword evidence="4 13" id="KW-0812">Transmembrane</keyword>
<dbReference type="Proteomes" id="UP001482231">
    <property type="component" value="Unassembled WGS sequence"/>
</dbReference>
<feature type="domain" description="PpiC" evidence="14">
    <location>
        <begin position="265"/>
        <end position="368"/>
    </location>
</feature>
<dbReference type="Pfam" id="PF13624">
    <property type="entry name" value="SurA_N_3"/>
    <property type="match status" value="1"/>
</dbReference>
<dbReference type="InterPro" id="IPR052029">
    <property type="entry name" value="PpiD_chaperone"/>
</dbReference>
<keyword evidence="7" id="KW-0143">Chaperone</keyword>